<comment type="caution">
    <text evidence="1">The sequence shown here is derived from an EMBL/GenBank/DDBJ whole genome shotgun (WGS) entry which is preliminary data.</text>
</comment>
<accession>A0ABC9HH21</accession>
<gene>
    <name evidence="1" type="ORF">FHB240107_LOCUS4422</name>
</gene>
<dbReference type="EMBL" id="CANUEZ050000192">
    <property type="protein sequence ID" value="CAM0511970.1"/>
    <property type="molecule type" value="Genomic_DNA"/>
</dbReference>
<evidence type="ECO:0000313" key="1">
    <source>
        <dbReference type="EMBL" id="CAM0511970.1"/>
    </source>
</evidence>
<proteinExistence type="predicted"/>
<reference evidence="1 2" key="1">
    <citation type="submission" date="2024-08" db="EMBL/GenBank/DDBJ databases">
        <authorList>
            <person name="Paterson S."/>
        </authorList>
    </citation>
    <scope>NUCLEOTIDE SEQUENCE [LARGE SCALE GENOMIC DNA]</scope>
</reference>
<evidence type="ECO:0000313" key="2">
    <source>
        <dbReference type="Proteomes" id="UP001189180"/>
    </source>
</evidence>
<name>A0ABC9HH21_FASHE</name>
<organism evidence="1 2">
    <name type="scientific">Fasciola hepatica</name>
    <name type="common">Liver fluke</name>
    <dbReference type="NCBI Taxonomy" id="6192"/>
    <lineage>
        <taxon>Eukaryota</taxon>
        <taxon>Metazoa</taxon>
        <taxon>Spiralia</taxon>
        <taxon>Lophotrochozoa</taxon>
        <taxon>Platyhelminthes</taxon>
        <taxon>Trematoda</taxon>
        <taxon>Digenea</taxon>
        <taxon>Plagiorchiida</taxon>
        <taxon>Echinostomata</taxon>
        <taxon>Echinostomatoidea</taxon>
        <taxon>Fasciolidae</taxon>
        <taxon>Fasciola</taxon>
    </lineage>
</organism>
<dbReference type="AlphaFoldDB" id="A0ABC9HH21"/>
<protein>
    <submittedName>
        <fullName evidence="1">Uncharacterized protein</fullName>
    </submittedName>
</protein>
<dbReference type="Proteomes" id="UP001189180">
    <property type="component" value="Unassembled WGS sequence"/>
</dbReference>
<sequence>MCLGRPDSPIKVSKPEERHWSRDLRTMENSDVPSFSTNYQTSNIMVRSHLRLRPGISKKPINSKTQIIYFGPSRAK</sequence>
<keyword evidence="2" id="KW-1185">Reference proteome</keyword>